<keyword evidence="8" id="KW-0479">Metal-binding</keyword>
<dbReference type="Proteomes" id="UP001484239">
    <property type="component" value="Unassembled WGS sequence"/>
</dbReference>
<comment type="cofactor">
    <cofactor evidence="8">
        <name>Zn(2+)</name>
        <dbReference type="ChEBI" id="CHEBI:29105"/>
    </cofactor>
</comment>
<protein>
    <submittedName>
        <fullName evidence="10">Bifunctional homocysteine S-methyltransferase/methylenetetrahydrofolate reductase</fullName>
        <ecNumber evidence="10">1.5.1.20</ecNumber>
        <ecNumber evidence="10">2.1.1.10</ecNumber>
    </submittedName>
</protein>
<evidence type="ECO:0000256" key="3">
    <source>
        <dbReference type="ARBA" id="ARBA00022603"/>
    </source>
</evidence>
<reference evidence="10 11" key="1">
    <citation type="submission" date="2024-02" db="EMBL/GenBank/DDBJ databases">
        <title>A novel Gemmatimonadota bacterium.</title>
        <authorList>
            <person name="Du Z.-J."/>
            <person name="Ye Y.-Q."/>
        </authorList>
    </citation>
    <scope>NUCLEOTIDE SEQUENCE [LARGE SCALE GENOMIC DNA]</scope>
    <source>
        <strain evidence="10 11">DH-20</strain>
    </source>
</reference>
<keyword evidence="11" id="KW-1185">Reference proteome</keyword>
<dbReference type="InterPro" id="IPR050554">
    <property type="entry name" value="Met_Synthase/Corrinoid"/>
</dbReference>
<sequence length="626" mass="65805">MSGGALRPHAHSPTLRELLDDDQVHVFDGAIGTLLYGRGVFVNVCYDALAVEEPERVSAIHREYVAAGAEVLETNTFGANPVKLSAFGLADRTEELNRAAARLAVEAADGRARVVGAVGPLGIRIEPWGPTSVEEARALFRRQMDALFEGGVDGLLLETFADPHEVEVALEAARASAGDRPVLVQITVGEDGRTAYGADAARELARLESLGADAVGLNCSVGPAVLLDVLEEAAERVRVPLLAQPNAGLPRTVRDRKMYMASPDYMARYARRFADVGVRFVGGCCGTTPEHVARIAHTVRGLHPRHASTSVRVGVEHAPHTPVPLAERSSLGAALAAGIPVKTVELLPPHGWNAGPMVEAARACAAAGVTAVTLVDSPRGPSRMATAAASTLVQRDAGIEAIMHYTCRDRNMMGMLSDLLGAAALGVDNLLLVSGDPPVQGPYPDATAVFDIDAIGLTNVAVGLNRGVDPGGAALSAPTRFVVAVAVNPGAVDQERERSRFRWKAEAGADVAITQPVFDVESLRRFLDATSAHPLPVLVGVWPFLSLRNAEFLAHEVPGVAVPESTLERMRVAQERGPDAARAEGIAIAREVRAEVESIPRVAGVHVSAPQGDVAAALAVLEDPAP</sequence>
<evidence type="ECO:0000313" key="11">
    <source>
        <dbReference type="Proteomes" id="UP001484239"/>
    </source>
</evidence>
<dbReference type="Gene3D" id="3.20.20.330">
    <property type="entry name" value="Homocysteine-binding-like domain"/>
    <property type="match status" value="1"/>
</dbReference>
<dbReference type="GO" id="GO:0032259">
    <property type="term" value="P:methylation"/>
    <property type="evidence" value="ECO:0007669"/>
    <property type="project" value="UniProtKB-KW"/>
</dbReference>
<dbReference type="EMBL" id="JBBHLI010000006">
    <property type="protein sequence ID" value="MEK9501528.1"/>
    <property type="molecule type" value="Genomic_DNA"/>
</dbReference>
<organism evidence="10 11">
    <name type="scientific">Gaopeijia maritima</name>
    <dbReference type="NCBI Taxonomy" id="3119007"/>
    <lineage>
        <taxon>Bacteria</taxon>
        <taxon>Pseudomonadati</taxon>
        <taxon>Gemmatimonadota</taxon>
        <taxon>Longimicrobiia</taxon>
        <taxon>Gaopeijiales</taxon>
        <taxon>Gaopeijiaceae</taxon>
        <taxon>Gaopeijia</taxon>
    </lineage>
</organism>
<keyword evidence="8" id="KW-0862">Zinc</keyword>
<feature type="binding site" evidence="8">
    <location>
        <position position="219"/>
    </location>
    <ligand>
        <name>Zn(2+)</name>
        <dbReference type="ChEBI" id="CHEBI:29105"/>
    </ligand>
</feature>
<name>A0ABU9E9X9_9BACT</name>
<evidence type="ECO:0000256" key="6">
    <source>
        <dbReference type="ARBA" id="ARBA00022827"/>
    </source>
</evidence>
<keyword evidence="5 8" id="KW-0808">Transferase</keyword>
<dbReference type="InterPro" id="IPR003171">
    <property type="entry name" value="Mehydrof_redctse-like"/>
</dbReference>
<dbReference type="Gene3D" id="3.20.20.220">
    <property type="match status" value="1"/>
</dbReference>
<dbReference type="EC" id="1.5.1.20" evidence="10"/>
<evidence type="ECO:0000256" key="5">
    <source>
        <dbReference type="ARBA" id="ARBA00022679"/>
    </source>
</evidence>
<accession>A0ABU9E9X9</accession>
<evidence type="ECO:0000256" key="1">
    <source>
        <dbReference type="ARBA" id="ARBA00001974"/>
    </source>
</evidence>
<evidence type="ECO:0000256" key="7">
    <source>
        <dbReference type="ARBA" id="ARBA00023002"/>
    </source>
</evidence>
<dbReference type="InterPro" id="IPR036589">
    <property type="entry name" value="HCY_dom_sf"/>
</dbReference>
<evidence type="ECO:0000256" key="2">
    <source>
        <dbReference type="ARBA" id="ARBA00004777"/>
    </source>
</evidence>
<comment type="pathway">
    <text evidence="2">One-carbon metabolism; tetrahydrofolate interconversion.</text>
</comment>
<dbReference type="PANTHER" id="PTHR45833">
    <property type="entry name" value="METHIONINE SYNTHASE"/>
    <property type="match status" value="1"/>
</dbReference>
<keyword evidence="3 8" id="KW-0489">Methyltransferase</keyword>
<dbReference type="Pfam" id="PF02219">
    <property type="entry name" value="MTHFR"/>
    <property type="match status" value="1"/>
</dbReference>
<proteinExistence type="predicted"/>
<dbReference type="GO" id="GO:0008168">
    <property type="term" value="F:methyltransferase activity"/>
    <property type="evidence" value="ECO:0007669"/>
    <property type="project" value="UniProtKB-KW"/>
</dbReference>
<evidence type="ECO:0000256" key="8">
    <source>
        <dbReference type="PROSITE-ProRule" id="PRU00333"/>
    </source>
</evidence>
<keyword evidence="7 10" id="KW-0560">Oxidoreductase</keyword>
<dbReference type="NCBIfam" id="NF006396">
    <property type="entry name" value="PRK08645.1"/>
    <property type="match status" value="1"/>
</dbReference>
<evidence type="ECO:0000313" key="10">
    <source>
        <dbReference type="EMBL" id="MEK9501528.1"/>
    </source>
</evidence>
<dbReference type="CDD" id="cd00537">
    <property type="entry name" value="MTHFR"/>
    <property type="match status" value="1"/>
</dbReference>
<dbReference type="PROSITE" id="PS50970">
    <property type="entry name" value="HCY"/>
    <property type="match status" value="1"/>
</dbReference>
<gene>
    <name evidence="10" type="ORF">WI372_11110</name>
</gene>
<keyword evidence="4" id="KW-0285">Flavoprotein</keyword>
<dbReference type="GO" id="GO:0004489">
    <property type="term" value="F:methylenetetrahydrofolate reductase [NAD(P)H] activity"/>
    <property type="evidence" value="ECO:0007669"/>
    <property type="project" value="UniProtKB-EC"/>
</dbReference>
<evidence type="ECO:0000256" key="4">
    <source>
        <dbReference type="ARBA" id="ARBA00022630"/>
    </source>
</evidence>
<dbReference type="Pfam" id="PF02574">
    <property type="entry name" value="S-methyl_trans"/>
    <property type="match status" value="1"/>
</dbReference>
<evidence type="ECO:0000259" key="9">
    <source>
        <dbReference type="PROSITE" id="PS50970"/>
    </source>
</evidence>
<dbReference type="SUPFAM" id="SSF82282">
    <property type="entry name" value="Homocysteine S-methyltransferase"/>
    <property type="match status" value="1"/>
</dbReference>
<dbReference type="InterPro" id="IPR029041">
    <property type="entry name" value="FAD-linked_oxidoreductase-like"/>
</dbReference>
<comment type="cofactor">
    <cofactor evidence="1">
        <name>FAD</name>
        <dbReference type="ChEBI" id="CHEBI:57692"/>
    </cofactor>
</comment>
<comment type="caution">
    <text evidence="10">The sequence shown here is derived from an EMBL/GenBank/DDBJ whole genome shotgun (WGS) entry which is preliminary data.</text>
</comment>
<dbReference type="InterPro" id="IPR003726">
    <property type="entry name" value="HCY_dom"/>
</dbReference>
<dbReference type="EC" id="2.1.1.10" evidence="10"/>
<feature type="binding site" evidence="8">
    <location>
        <position position="285"/>
    </location>
    <ligand>
        <name>Zn(2+)</name>
        <dbReference type="ChEBI" id="CHEBI:29105"/>
    </ligand>
</feature>
<dbReference type="PANTHER" id="PTHR45833:SF2">
    <property type="entry name" value="BIFUNCTIONAL HOMOCYSTEINE S-METHYLTRANSFERASE_5,10-METHYLENETETRAHYDROFOLATE REDUCTASE"/>
    <property type="match status" value="1"/>
</dbReference>
<feature type="binding site" evidence="8">
    <location>
        <position position="284"/>
    </location>
    <ligand>
        <name>Zn(2+)</name>
        <dbReference type="ChEBI" id="CHEBI:29105"/>
    </ligand>
</feature>
<dbReference type="SUPFAM" id="SSF51730">
    <property type="entry name" value="FAD-linked oxidoreductase"/>
    <property type="match status" value="1"/>
</dbReference>
<dbReference type="RefSeq" id="WP_405286987.1">
    <property type="nucleotide sequence ID" value="NZ_JBBHLI010000006.1"/>
</dbReference>
<keyword evidence="6" id="KW-0274">FAD</keyword>
<feature type="domain" description="Hcy-binding" evidence="9">
    <location>
        <begin position="13"/>
        <end position="299"/>
    </location>
</feature>